<dbReference type="InterPro" id="IPR023631">
    <property type="entry name" value="Amidase_dom"/>
</dbReference>
<protein>
    <submittedName>
        <fullName evidence="2">Amidase</fullName>
    </submittedName>
</protein>
<organism evidence="2 3">
    <name type="scientific">Bordetella bronchiseptica 253</name>
    <dbReference type="NCBI Taxonomy" id="568707"/>
    <lineage>
        <taxon>Bacteria</taxon>
        <taxon>Pseudomonadati</taxon>
        <taxon>Pseudomonadota</taxon>
        <taxon>Betaproteobacteria</taxon>
        <taxon>Burkholderiales</taxon>
        <taxon>Alcaligenaceae</taxon>
        <taxon>Bordetella</taxon>
    </lineage>
</organism>
<dbReference type="EMBL" id="HE965806">
    <property type="protein sequence ID" value="CCJ55414.1"/>
    <property type="molecule type" value="Genomic_DNA"/>
</dbReference>
<dbReference type="GO" id="GO:0003824">
    <property type="term" value="F:catalytic activity"/>
    <property type="evidence" value="ECO:0007669"/>
    <property type="project" value="InterPro"/>
</dbReference>
<accession>A0A0C6P6E1</accession>
<dbReference type="Proteomes" id="UP000007564">
    <property type="component" value="Chromosome"/>
</dbReference>
<dbReference type="InterPro" id="IPR036928">
    <property type="entry name" value="AS_sf"/>
</dbReference>
<dbReference type="OrthoDB" id="8641877at2"/>
<dbReference type="PANTHER" id="PTHR11895:SF151">
    <property type="entry name" value="GLUTAMYL-TRNA(GLN) AMIDOTRANSFERASE SUBUNIT A"/>
    <property type="match status" value="1"/>
</dbReference>
<dbReference type="RefSeq" id="WP_003815911.1">
    <property type="nucleotide sequence ID" value="NC_019382.1"/>
</dbReference>
<name>A0A0C6P6E1_BORBO</name>
<dbReference type="PANTHER" id="PTHR11895">
    <property type="entry name" value="TRANSAMIDASE"/>
    <property type="match status" value="1"/>
</dbReference>
<evidence type="ECO:0000313" key="2">
    <source>
        <dbReference type="EMBL" id="CCJ55414.1"/>
    </source>
</evidence>
<dbReference type="Gene3D" id="3.90.1300.10">
    <property type="entry name" value="Amidase signature (AS) domain"/>
    <property type="match status" value="1"/>
</dbReference>
<dbReference type="HOGENOM" id="CLU_009600_0_0_4"/>
<evidence type="ECO:0000313" key="3">
    <source>
        <dbReference type="Proteomes" id="UP000007564"/>
    </source>
</evidence>
<feature type="domain" description="Amidase" evidence="1">
    <location>
        <begin position="25"/>
        <end position="414"/>
    </location>
</feature>
<proteinExistence type="predicted"/>
<gene>
    <name evidence="2" type="ORF">BN112_3500</name>
</gene>
<dbReference type="Pfam" id="PF01425">
    <property type="entry name" value="Amidase"/>
    <property type="match status" value="1"/>
</dbReference>
<dbReference type="SUPFAM" id="SSF75304">
    <property type="entry name" value="Amidase signature (AS) enzymes"/>
    <property type="match status" value="1"/>
</dbReference>
<evidence type="ECO:0000259" key="1">
    <source>
        <dbReference type="Pfam" id="PF01425"/>
    </source>
</evidence>
<dbReference type="KEGG" id="bbh:BN112_3500"/>
<dbReference type="AlphaFoldDB" id="A0A0C6P6E1"/>
<reference evidence="2 3" key="1">
    <citation type="journal article" date="2012" name="BMC Genomics">
        <title>Comparative genomics of the classical Bordetella subspecies: the evolution and exchange of virulence-associated diversity amongst closely related pathogens.</title>
        <authorList>
            <person name="Park J."/>
            <person name="Zhang Y."/>
            <person name="Buboltz A.M."/>
            <person name="Zhang X."/>
            <person name="Schuster S.C."/>
            <person name="Ahuja U."/>
            <person name="Liu M."/>
            <person name="Miller J.F."/>
            <person name="Sebaihia M."/>
            <person name="Bentley S.D."/>
            <person name="Parkhill J."/>
            <person name="Harvill E.T."/>
        </authorList>
    </citation>
    <scope>NUCLEOTIDE SEQUENCE [LARGE SCALE GENOMIC DNA]</scope>
    <source>
        <strain evidence="2 3">253</strain>
    </source>
</reference>
<sequence>MNLNRISASEAARLLNRRDLTAEQLARACLARIEQREPEVQAWTALRPDAVLAAARELDRGPIRGVLHGLPLGVKDMFDTADLPTAYGSGIYQSHQPRADAAAVALCRDAGALVLGKTATTEFATYHPGPTRNPRNTAYTPGGSSSGSAAAVADDMVPLALGTQTAGSVIRPAAYCGVVGYKPSFGRISRAGLKSLAETLDTVGMFARSVDDVALLASVLMRDARLRELRYDGTPRVAMFRSPQWRHTLPETRAAFERAARALSQAGAVVEELAPPPNEDCGLAQLHSDVMAYEAAQALAFERIHYPSQLSTKLAAMLEAGAALTAEQYLAHLAQAGQARAKVAEWLQRYDVLLAPSATGEAPFYDQGTGDPLFCRAWTLFGVPCVHLPFAQGPQGLPVGLQVVGGFRDDQRLLAIARWMNGVLAAD</sequence>
<dbReference type="InterPro" id="IPR000120">
    <property type="entry name" value="Amidase"/>
</dbReference>